<evidence type="ECO:0000256" key="1">
    <source>
        <dbReference type="SAM" id="Phobius"/>
    </source>
</evidence>
<dbReference type="Proteomes" id="UP001320609">
    <property type="component" value="Unassembled WGS sequence"/>
</dbReference>
<gene>
    <name evidence="2" type="ORF">MLE19_20545</name>
</gene>
<sequence>MNTKPHTGVTAWLVDNRSALLSACLLAISALVAFGLVSMLHLQNAFWAAMPVWVVAL</sequence>
<keyword evidence="1" id="KW-0472">Membrane</keyword>
<name>A0ABS9SCS5_9GAMM</name>
<feature type="transmembrane region" description="Helical" evidence="1">
    <location>
        <begin position="20"/>
        <end position="40"/>
    </location>
</feature>
<comment type="caution">
    <text evidence="2">The sequence shown here is derived from an EMBL/GenBank/DDBJ whole genome shotgun (WGS) entry which is preliminary data.</text>
</comment>
<evidence type="ECO:0000313" key="3">
    <source>
        <dbReference type="Proteomes" id="UP001320609"/>
    </source>
</evidence>
<organism evidence="2 3">
    <name type="scientific">Vreelandella neptunia</name>
    <dbReference type="NCBI Taxonomy" id="115551"/>
    <lineage>
        <taxon>Bacteria</taxon>
        <taxon>Pseudomonadati</taxon>
        <taxon>Pseudomonadota</taxon>
        <taxon>Gammaproteobacteria</taxon>
        <taxon>Oceanospirillales</taxon>
        <taxon>Halomonadaceae</taxon>
        <taxon>Vreelandella</taxon>
    </lineage>
</organism>
<protein>
    <submittedName>
        <fullName evidence="2">Uncharacterized protein</fullName>
    </submittedName>
</protein>
<keyword evidence="1" id="KW-1133">Transmembrane helix</keyword>
<keyword evidence="3" id="KW-1185">Reference proteome</keyword>
<dbReference type="EMBL" id="JAKVTW010000023">
    <property type="protein sequence ID" value="MCH4813723.1"/>
    <property type="molecule type" value="Genomic_DNA"/>
</dbReference>
<evidence type="ECO:0000313" key="2">
    <source>
        <dbReference type="EMBL" id="MCH4813723.1"/>
    </source>
</evidence>
<dbReference type="RefSeq" id="WP_240720109.1">
    <property type="nucleotide sequence ID" value="NZ_JAKVTW010000023.1"/>
</dbReference>
<keyword evidence="1" id="KW-0812">Transmembrane</keyword>
<reference evidence="2 3" key="1">
    <citation type="submission" date="2022-03" db="EMBL/GenBank/DDBJ databases">
        <title>Genomic signatures underlying metal tolerance in selected Arctic bacterial isolates.</title>
        <authorList>
            <person name="Thomas F.A."/>
            <person name="Venkatachalam S."/>
            <person name="Krishnan K.P."/>
        </authorList>
    </citation>
    <scope>NUCLEOTIDE SEQUENCE [LARGE SCALE GENOMIC DNA]</scope>
    <source>
        <strain evidence="2 3">HM116</strain>
    </source>
</reference>
<accession>A0ABS9SCS5</accession>
<proteinExistence type="predicted"/>